<feature type="transmembrane region" description="Helical" evidence="1">
    <location>
        <begin position="7"/>
        <end position="29"/>
    </location>
</feature>
<keyword evidence="1" id="KW-0472">Membrane</keyword>
<gene>
    <name evidence="2" type="ORF">CLSPO_c28520</name>
</gene>
<protein>
    <submittedName>
        <fullName evidence="2">Uncharacterized protein</fullName>
    </submittedName>
</protein>
<dbReference type="Proteomes" id="UP000033052">
    <property type="component" value="Chromosome"/>
</dbReference>
<evidence type="ECO:0000256" key="1">
    <source>
        <dbReference type="SAM" id="Phobius"/>
    </source>
</evidence>
<keyword evidence="1" id="KW-1133">Transmembrane helix</keyword>
<organism evidence="2 3">
    <name type="scientific">Clostridium sporogenes</name>
    <dbReference type="NCBI Taxonomy" id="1509"/>
    <lineage>
        <taxon>Bacteria</taxon>
        <taxon>Bacillati</taxon>
        <taxon>Bacillota</taxon>
        <taxon>Clostridia</taxon>
        <taxon>Eubacteriales</taxon>
        <taxon>Clostridiaceae</taxon>
        <taxon>Clostridium</taxon>
    </lineage>
</organism>
<name>A0A7U4JQQ9_CLOSG</name>
<accession>A0A7U4JQQ9</accession>
<dbReference type="GeneID" id="92940520"/>
<proteinExistence type="predicted"/>
<dbReference type="EMBL" id="CP009225">
    <property type="protein sequence ID" value="AKC63572.1"/>
    <property type="molecule type" value="Genomic_DNA"/>
</dbReference>
<reference evidence="2 3" key="1">
    <citation type="journal article" date="2015" name="PLoS ONE">
        <title>A universal mariner transposon system for forward genetic studies in the genus clostridium.</title>
        <authorList>
            <person name="Zhang Y."/>
            <person name="Grosse-Honebrink A."/>
            <person name="Minton N.P."/>
        </authorList>
    </citation>
    <scope>NUCLEOTIDE SEQUENCE [LARGE SCALE GENOMIC DNA]</scope>
    <source>
        <strain evidence="2 3">NCIMB 10696</strain>
    </source>
</reference>
<dbReference type="RefSeq" id="WP_158083313.1">
    <property type="nucleotide sequence ID" value="NZ_CP009225.1"/>
</dbReference>
<dbReference type="KEGG" id="cld:CLSPO_c28520"/>
<evidence type="ECO:0000313" key="2">
    <source>
        <dbReference type="EMBL" id="AKC63572.1"/>
    </source>
</evidence>
<sequence>MLCEKSCFKIFIEALLGAFVLKLPVYWVVALSTAEELSKFVIGLKRLKSNKWIRNVTV</sequence>
<dbReference type="AlphaFoldDB" id="A0A7U4JQQ9"/>
<keyword evidence="1" id="KW-0812">Transmembrane</keyword>
<evidence type="ECO:0000313" key="3">
    <source>
        <dbReference type="Proteomes" id="UP000033052"/>
    </source>
</evidence>